<gene>
    <name evidence="5" type="ORF">A3Q56_00425</name>
</gene>
<dbReference type="InterPro" id="IPR009000">
    <property type="entry name" value="Transl_B-barrel_sf"/>
</dbReference>
<evidence type="ECO:0000313" key="6">
    <source>
        <dbReference type="Proteomes" id="UP000078046"/>
    </source>
</evidence>
<reference evidence="5 6" key="1">
    <citation type="submission" date="2016-04" db="EMBL/GenBank/DDBJ databases">
        <title>The genome of Intoshia linei affirms orthonectids as highly simplified spiralians.</title>
        <authorList>
            <person name="Mikhailov K.V."/>
            <person name="Slusarev G.S."/>
            <person name="Nikitin M.A."/>
            <person name="Logacheva M.D."/>
            <person name="Penin A."/>
            <person name="Aleoshin V."/>
            <person name="Panchin Y.V."/>
        </authorList>
    </citation>
    <scope>NUCLEOTIDE SEQUENCE [LARGE SCALE GENOMIC DNA]</scope>
    <source>
        <strain evidence="5">Intl2013</strain>
        <tissue evidence="5">Whole animal</tissue>
    </source>
</reference>
<proteinExistence type="inferred from homology"/>
<accession>A0A177BC86</accession>
<comment type="caution">
    <text evidence="5">The sequence shown here is derived from an EMBL/GenBank/DDBJ whole genome shotgun (WGS) entry which is preliminary data.</text>
</comment>
<keyword evidence="6" id="KW-1185">Reference proteome</keyword>
<evidence type="ECO:0000256" key="3">
    <source>
        <dbReference type="ARBA" id="ARBA00023274"/>
    </source>
</evidence>
<dbReference type="Pfam" id="PF00297">
    <property type="entry name" value="Ribosomal_L3"/>
    <property type="match status" value="1"/>
</dbReference>
<dbReference type="PANTHER" id="PTHR11363:SF5">
    <property type="entry name" value="LARGE RIBOSOMAL SUBUNIT PROTEIN UL3"/>
    <property type="match status" value="1"/>
</dbReference>
<dbReference type="PANTHER" id="PTHR11363">
    <property type="entry name" value="60S RIBOSOMAL PROTEIN L3-RELATED"/>
    <property type="match status" value="1"/>
</dbReference>
<dbReference type="Proteomes" id="UP000078046">
    <property type="component" value="Unassembled WGS sequence"/>
</dbReference>
<dbReference type="GO" id="GO:0003735">
    <property type="term" value="F:structural constituent of ribosome"/>
    <property type="evidence" value="ECO:0007669"/>
    <property type="project" value="InterPro"/>
</dbReference>
<dbReference type="GO" id="GO:0006412">
    <property type="term" value="P:translation"/>
    <property type="evidence" value="ECO:0007669"/>
    <property type="project" value="InterPro"/>
</dbReference>
<dbReference type="InterPro" id="IPR045077">
    <property type="entry name" value="L3_arc_euk"/>
</dbReference>
<evidence type="ECO:0000256" key="1">
    <source>
        <dbReference type="ARBA" id="ARBA00006540"/>
    </source>
</evidence>
<dbReference type="InterPro" id="IPR000597">
    <property type="entry name" value="Ribosomal_uL3"/>
</dbReference>
<name>A0A177BC86_9BILA</name>
<dbReference type="InterPro" id="IPR044892">
    <property type="entry name" value="Ribosomal_L3_dom_3_arc_sf"/>
</dbReference>
<comment type="similarity">
    <text evidence="1">Belongs to the universal ribosomal protein uL3 family.</text>
</comment>
<keyword evidence="2" id="KW-0689">Ribosomal protein</keyword>
<evidence type="ECO:0008006" key="7">
    <source>
        <dbReference type="Google" id="ProtNLM"/>
    </source>
</evidence>
<dbReference type="GO" id="GO:0003723">
    <property type="term" value="F:RNA binding"/>
    <property type="evidence" value="ECO:0007669"/>
    <property type="project" value="TreeGrafter"/>
</dbReference>
<keyword evidence="3" id="KW-0687">Ribonucleoprotein</keyword>
<feature type="compositionally biased region" description="Basic residues" evidence="4">
    <location>
        <begin position="1"/>
        <end position="11"/>
    </location>
</feature>
<evidence type="ECO:0000256" key="2">
    <source>
        <dbReference type="ARBA" id="ARBA00022980"/>
    </source>
</evidence>
<dbReference type="EMBL" id="LWCA01000023">
    <property type="protein sequence ID" value="OAF71805.1"/>
    <property type="molecule type" value="Genomic_DNA"/>
</dbReference>
<evidence type="ECO:0000256" key="4">
    <source>
        <dbReference type="SAM" id="MobiDB-lite"/>
    </source>
</evidence>
<feature type="compositionally biased region" description="Basic residues" evidence="4">
    <location>
        <begin position="18"/>
        <end position="28"/>
    </location>
</feature>
<sequence length="76" mass="8947">MSHRKFSKPRHGSLAFLPRKRTKRHQGKIRSFPKDDRKKPVHLTAFFGYKAGMTHIVRDVNRLKSKADISDYKARL</sequence>
<dbReference type="AlphaFoldDB" id="A0A177BC86"/>
<feature type="region of interest" description="Disordered" evidence="4">
    <location>
        <begin position="1"/>
        <end position="35"/>
    </location>
</feature>
<evidence type="ECO:0000313" key="5">
    <source>
        <dbReference type="EMBL" id="OAF71805.1"/>
    </source>
</evidence>
<dbReference type="SUPFAM" id="SSF50447">
    <property type="entry name" value="Translation proteins"/>
    <property type="match status" value="1"/>
</dbReference>
<dbReference type="Gene3D" id="2.40.30.10">
    <property type="entry name" value="Translation factors"/>
    <property type="match status" value="1"/>
</dbReference>
<dbReference type="OrthoDB" id="1611972at2759"/>
<protein>
    <recommendedName>
        <fullName evidence="7">60S ribosomal protein L3</fullName>
    </recommendedName>
</protein>
<organism evidence="5 6">
    <name type="scientific">Intoshia linei</name>
    <dbReference type="NCBI Taxonomy" id="1819745"/>
    <lineage>
        <taxon>Eukaryota</taxon>
        <taxon>Metazoa</taxon>
        <taxon>Spiralia</taxon>
        <taxon>Lophotrochozoa</taxon>
        <taxon>Mesozoa</taxon>
        <taxon>Orthonectida</taxon>
        <taxon>Rhopaluridae</taxon>
        <taxon>Intoshia</taxon>
    </lineage>
</organism>
<dbReference type="GO" id="GO:0022625">
    <property type="term" value="C:cytosolic large ribosomal subunit"/>
    <property type="evidence" value="ECO:0007669"/>
    <property type="project" value="TreeGrafter"/>
</dbReference>
<dbReference type="Gene3D" id="4.10.960.10">
    <property type="entry name" value="Ribosomal protein L3, domain 3"/>
    <property type="match status" value="1"/>
</dbReference>